<reference evidence="2 3" key="1">
    <citation type="submission" date="2023-03" db="EMBL/GenBank/DDBJ databases">
        <title>High recombination rates correlate with genetic variation in Cardiocondyla obscurior ants.</title>
        <authorList>
            <person name="Errbii M."/>
        </authorList>
    </citation>
    <scope>NUCLEOTIDE SEQUENCE [LARGE SCALE GENOMIC DNA]</scope>
    <source>
        <strain evidence="2">Alpha-2009</strain>
        <tissue evidence="2">Whole body</tissue>
    </source>
</reference>
<name>A0AAW2FCX8_9HYME</name>
<organism evidence="2 3">
    <name type="scientific">Cardiocondyla obscurior</name>
    <dbReference type="NCBI Taxonomy" id="286306"/>
    <lineage>
        <taxon>Eukaryota</taxon>
        <taxon>Metazoa</taxon>
        <taxon>Ecdysozoa</taxon>
        <taxon>Arthropoda</taxon>
        <taxon>Hexapoda</taxon>
        <taxon>Insecta</taxon>
        <taxon>Pterygota</taxon>
        <taxon>Neoptera</taxon>
        <taxon>Endopterygota</taxon>
        <taxon>Hymenoptera</taxon>
        <taxon>Apocrita</taxon>
        <taxon>Aculeata</taxon>
        <taxon>Formicoidea</taxon>
        <taxon>Formicidae</taxon>
        <taxon>Myrmicinae</taxon>
        <taxon>Cardiocondyla</taxon>
    </lineage>
</organism>
<evidence type="ECO:0000256" key="1">
    <source>
        <dbReference type="SAM" id="MobiDB-lite"/>
    </source>
</evidence>
<keyword evidence="3" id="KW-1185">Reference proteome</keyword>
<dbReference type="Proteomes" id="UP001430953">
    <property type="component" value="Unassembled WGS sequence"/>
</dbReference>
<evidence type="ECO:0000313" key="2">
    <source>
        <dbReference type="EMBL" id="KAL0112616.1"/>
    </source>
</evidence>
<dbReference type="EMBL" id="JADYXP020000012">
    <property type="protein sequence ID" value="KAL0112616.1"/>
    <property type="molecule type" value="Genomic_DNA"/>
</dbReference>
<proteinExistence type="predicted"/>
<feature type="compositionally biased region" description="Low complexity" evidence="1">
    <location>
        <begin position="57"/>
        <end position="91"/>
    </location>
</feature>
<protein>
    <submittedName>
        <fullName evidence="2">Uncharacterized protein</fullName>
    </submittedName>
</protein>
<comment type="caution">
    <text evidence="2">The sequence shown here is derived from an EMBL/GenBank/DDBJ whole genome shotgun (WGS) entry which is preliminary data.</text>
</comment>
<feature type="region of interest" description="Disordered" evidence="1">
    <location>
        <begin position="1"/>
        <end position="97"/>
    </location>
</feature>
<accession>A0AAW2FCX8</accession>
<dbReference type="AlphaFoldDB" id="A0AAW2FCX8"/>
<feature type="region of interest" description="Disordered" evidence="1">
    <location>
        <begin position="122"/>
        <end position="141"/>
    </location>
</feature>
<evidence type="ECO:0000313" key="3">
    <source>
        <dbReference type="Proteomes" id="UP001430953"/>
    </source>
</evidence>
<sequence>MLYGSSSRGEENGCETKGPGDQPRYQRVRGARSSAAERCADGTVNPQREKRNMPPLTTTTSGATASASGSADGSGQQAVTSTNTSTNTSTSDQHQRIAANCHAFRRIHFAPVSAPISSAALARRTGGEVPSRVKSRDKKRRGYTVNQFAKRASVNIDKRQK</sequence>
<gene>
    <name evidence="2" type="ORF">PUN28_012120</name>
</gene>